<gene>
    <name evidence="2" type="ORF">ACFQS3_07190</name>
</gene>
<keyword evidence="3" id="KW-1185">Reference proteome</keyword>
<dbReference type="Proteomes" id="UP001596470">
    <property type="component" value="Unassembled WGS sequence"/>
</dbReference>
<dbReference type="EMBL" id="JBHSYS010000002">
    <property type="protein sequence ID" value="MFC6956978.1"/>
    <property type="molecule type" value="Genomic_DNA"/>
</dbReference>
<dbReference type="RefSeq" id="WP_382347790.1">
    <property type="nucleotide sequence ID" value="NZ_JBHMBP010000002.1"/>
</dbReference>
<sequence length="40" mass="4147">MPAIAPQPVTVRHSRTTSIATTAAGAALLAAWAVVLFNDR</sequence>
<keyword evidence="1" id="KW-1133">Transmembrane helix</keyword>
<organism evidence="2 3">
    <name type="scientific">Glycomyces mayteni</name>
    <dbReference type="NCBI Taxonomy" id="543887"/>
    <lineage>
        <taxon>Bacteria</taxon>
        <taxon>Bacillati</taxon>
        <taxon>Actinomycetota</taxon>
        <taxon>Actinomycetes</taxon>
        <taxon>Glycomycetales</taxon>
        <taxon>Glycomycetaceae</taxon>
        <taxon>Glycomyces</taxon>
    </lineage>
</organism>
<feature type="transmembrane region" description="Helical" evidence="1">
    <location>
        <begin position="18"/>
        <end position="37"/>
    </location>
</feature>
<comment type="caution">
    <text evidence="2">The sequence shown here is derived from an EMBL/GenBank/DDBJ whole genome shotgun (WGS) entry which is preliminary data.</text>
</comment>
<keyword evidence="1" id="KW-0472">Membrane</keyword>
<evidence type="ECO:0000313" key="3">
    <source>
        <dbReference type="Proteomes" id="UP001596470"/>
    </source>
</evidence>
<reference evidence="3" key="1">
    <citation type="journal article" date="2019" name="Int. J. Syst. Evol. Microbiol.">
        <title>The Global Catalogue of Microorganisms (GCM) 10K type strain sequencing project: providing services to taxonomists for standard genome sequencing and annotation.</title>
        <authorList>
            <consortium name="The Broad Institute Genomics Platform"/>
            <consortium name="The Broad Institute Genome Sequencing Center for Infectious Disease"/>
            <person name="Wu L."/>
            <person name="Ma J."/>
        </authorList>
    </citation>
    <scope>NUCLEOTIDE SEQUENCE [LARGE SCALE GENOMIC DNA]</scope>
    <source>
        <strain evidence="3">KACC 12634</strain>
    </source>
</reference>
<protein>
    <submittedName>
        <fullName evidence="2">Uncharacterized protein</fullName>
    </submittedName>
</protein>
<evidence type="ECO:0000313" key="2">
    <source>
        <dbReference type="EMBL" id="MFC6956978.1"/>
    </source>
</evidence>
<evidence type="ECO:0000256" key="1">
    <source>
        <dbReference type="SAM" id="Phobius"/>
    </source>
</evidence>
<keyword evidence="1" id="KW-0812">Transmembrane</keyword>
<name>A0ABW2D756_9ACTN</name>
<proteinExistence type="predicted"/>
<accession>A0ABW2D756</accession>